<organism evidence="2 4">
    <name type="scientific">Cucumis melo var. makuwa</name>
    <name type="common">Oriental melon</name>
    <dbReference type="NCBI Taxonomy" id="1194695"/>
    <lineage>
        <taxon>Eukaryota</taxon>
        <taxon>Viridiplantae</taxon>
        <taxon>Streptophyta</taxon>
        <taxon>Embryophyta</taxon>
        <taxon>Tracheophyta</taxon>
        <taxon>Spermatophyta</taxon>
        <taxon>Magnoliopsida</taxon>
        <taxon>eudicotyledons</taxon>
        <taxon>Gunneridae</taxon>
        <taxon>Pentapetalae</taxon>
        <taxon>rosids</taxon>
        <taxon>fabids</taxon>
        <taxon>Cucurbitales</taxon>
        <taxon>Cucurbitaceae</taxon>
        <taxon>Benincaseae</taxon>
        <taxon>Cucumis</taxon>
    </lineage>
</organism>
<name>A0A5A7U9N1_CUCMM</name>
<dbReference type="AlphaFoldDB" id="A0A5A7U9N1"/>
<protein>
    <submittedName>
        <fullName evidence="2">Periodic tryptophan protein 1-like protein</fullName>
    </submittedName>
</protein>
<dbReference type="EMBL" id="SSTE01011117">
    <property type="protein sequence ID" value="KAA0052054.1"/>
    <property type="molecule type" value="Genomic_DNA"/>
</dbReference>
<feature type="region of interest" description="Disordered" evidence="1">
    <location>
        <begin position="42"/>
        <end position="66"/>
    </location>
</feature>
<evidence type="ECO:0000313" key="2">
    <source>
        <dbReference type="EMBL" id="KAA0052054.1"/>
    </source>
</evidence>
<gene>
    <name evidence="3" type="ORF">E5676_scaffold1371G00050</name>
    <name evidence="2" type="ORF">E6C27_scaffold578G00180</name>
</gene>
<evidence type="ECO:0000256" key="1">
    <source>
        <dbReference type="SAM" id="MobiDB-lite"/>
    </source>
</evidence>
<evidence type="ECO:0000313" key="3">
    <source>
        <dbReference type="EMBL" id="TYK00669.1"/>
    </source>
</evidence>
<dbReference type="EMBL" id="SSTD01016690">
    <property type="protein sequence ID" value="TYK00669.1"/>
    <property type="molecule type" value="Genomic_DNA"/>
</dbReference>
<sequence length="131" mass="14409">MSPFICSIANHHNRFIAAAVEEIVPCVSSSQEIIDELLKSSQVVEDSNKHSDDEADEEDMDVEDASDEQIANALAVAQALRKSSETTNLKTKYDTLLKAQSQICETCFKEMNSIDDINLSSRGHGKVHIVA</sequence>
<feature type="compositionally biased region" description="Acidic residues" evidence="1">
    <location>
        <begin position="53"/>
        <end position="66"/>
    </location>
</feature>
<accession>A0A5A7U9N1</accession>
<dbReference type="Proteomes" id="UP000321393">
    <property type="component" value="Unassembled WGS sequence"/>
</dbReference>
<proteinExistence type="predicted"/>
<comment type="caution">
    <text evidence="2">The sequence shown here is derived from an EMBL/GenBank/DDBJ whole genome shotgun (WGS) entry which is preliminary data.</text>
</comment>
<evidence type="ECO:0000313" key="5">
    <source>
        <dbReference type="Proteomes" id="UP000321947"/>
    </source>
</evidence>
<evidence type="ECO:0000313" key="4">
    <source>
        <dbReference type="Proteomes" id="UP000321393"/>
    </source>
</evidence>
<dbReference type="Proteomes" id="UP000321947">
    <property type="component" value="Unassembled WGS sequence"/>
</dbReference>
<reference evidence="4 5" key="1">
    <citation type="submission" date="2019-08" db="EMBL/GenBank/DDBJ databases">
        <title>Draft genome sequences of two oriental melons (Cucumis melo L. var makuwa).</title>
        <authorList>
            <person name="Kwon S.-Y."/>
        </authorList>
    </citation>
    <scope>NUCLEOTIDE SEQUENCE [LARGE SCALE GENOMIC DNA]</scope>
    <source>
        <strain evidence="5">cv. Chang Bougi</strain>
        <strain evidence="4">cv. SW 3</strain>
        <tissue evidence="2">Leaf</tissue>
    </source>
</reference>